<dbReference type="GO" id="GO:0016020">
    <property type="term" value="C:membrane"/>
    <property type="evidence" value="ECO:0007669"/>
    <property type="project" value="InterPro"/>
</dbReference>
<keyword evidence="1" id="KW-0472">Membrane</keyword>
<feature type="transmembrane region" description="Helical" evidence="1">
    <location>
        <begin position="12"/>
        <end position="44"/>
    </location>
</feature>
<dbReference type="Pfam" id="PF09922">
    <property type="entry name" value="LiaF-like_C"/>
    <property type="match status" value="1"/>
</dbReference>
<evidence type="ECO:0000313" key="4">
    <source>
        <dbReference type="Proteomes" id="UP000035996"/>
    </source>
</evidence>
<evidence type="ECO:0000259" key="2">
    <source>
        <dbReference type="Pfam" id="PF09922"/>
    </source>
</evidence>
<dbReference type="STRING" id="157733.AB986_20675"/>
<gene>
    <name evidence="3" type="ORF">AB986_20675</name>
</gene>
<keyword evidence="1" id="KW-0812">Transmembrane</keyword>
<dbReference type="InterPro" id="IPR024425">
    <property type="entry name" value="LiaF-like_C"/>
</dbReference>
<proteinExistence type="predicted"/>
<evidence type="ECO:0000313" key="3">
    <source>
        <dbReference type="EMBL" id="KMM35868.1"/>
    </source>
</evidence>
<feature type="transmembrane region" description="Helical" evidence="1">
    <location>
        <begin position="56"/>
        <end position="88"/>
    </location>
</feature>
<dbReference type="NCBIfam" id="NF040535">
    <property type="entry name" value="LiaF_C_term"/>
    <property type="match status" value="1"/>
</dbReference>
<dbReference type="OrthoDB" id="2351415at2"/>
<feature type="domain" description="Cell wall-active antibiotics response LiaF-like C-terminal" evidence="2">
    <location>
        <begin position="125"/>
        <end position="238"/>
    </location>
</feature>
<dbReference type="PIRSF" id="PIRSF031509">
    <property type="entry name" value="Cell_wall_LiaF/YvqF"/>
    <property type="match status" value="1"/>
</dbReference>
<reference evidence="3" key="1">
    <citation type="submission" date="2015-06" db="EMBL/GenBank/DDBJ databases">
        <authorList>
            <person name="Liu B."/>
            <person name="Wang J."/>
            <person name="Zhu Y."/>
            <person name="Liu G."/>
            <person name="Chen Q."/>
            <person name="Zheng C."/>
            <person name="Che J."/>
            <person name="Ge C."/>
            <person name="Shi H."/>
            <person name="Pan Z."/>
            <person name="Liu X."/>
        </authorList>
    </citation>
    <scope>NUCLEOTIDE SEQUENCE [LARGE SCALE GENOMIC DNA]</scope>
    <source>
        <strain evidence="3">DSM 16346</strain>
    </source>
</reference>
<dbReference type="EMBL" id="LELK01000015">
    <property type="protein sequence ID" value="KMM35868.1"/>
    <property type="molecule type" value="Genomic_DNA"/>
</dbReference>
<keyword evidence="4" id="KW-1185">Reference proteome</keyword>
<dbReference type="InterPro" id="IPR016975">
    <property type="entry name" value="Cell_wall_LiaF"/>
</dbReference>
<comment type="caution">
    <text evidence="3">The sequence shown here is derived from an EMBL/GenBank/DDBJ whole genome shotgun (WGS) entry which is preliminary data.</text>
</comment>
<dbReference type="PATRIC" id="fig|157733.3.peg.1942"/>
<keyword evidence="1" id="KW-1133">Transmembrane helix</keyword>
<protein>
    <submittedName>
        <fullName evidence="3">Cell wall-active antibiotics response protein</fullName>
    </submittedName>
</protein>
<dbReference type="Proteomes" id="UP000035996">
    <property type="component" value="Unassembled WGS sequence"/>
</dbReference>
<evidence type="ECO:0000256" key="1">
    <source>
        <dbReference type="SAM" id="Phobius"/>
    </source>
</evidence>
<dbReference type="AlphaFoldDB" id="A0A0J6CRS7"/>
<dbReference type="InterPro" id="IPR047793">
    <property type="entry name" value="LiaF_C"/>
</dbReference>
<sequence length="241" mass="27353">MWKGRNIDTVNGLLLIGVILVLLEVSLNGGLLFLLIMSAAFVYFGRKRLPRTTGKVFIGIGLFFSITTIMNMVVVKFFLLVLLVYLGFQFYQSKQKPKKIRPVIEKPQHANENLFKQQPILQNKWIGRQKTHDHVYEWNDVNIQAGFGETIIDLSYTVLPKGESLIMIRSFVGKVQVLIPYELEVSIQHSVMIGSASLFDHDEESALNQVLSYKTNGYDEASEKVKLVTSIFAGDLEVKRV</sequence>
<accession>A0A0J6CRS7</accession>
<organism evidence="3 4">
    <name type="scientific">Guptibacillus hwajinpoensis</name>
    <dbReference type="NCBI Taxonomy" id="208199"/>
    <lineage>
        <taxon>Bacteria</taxon>
        <taxon>Bacillati</taxon>
        <taxon>Bacillota</taxon>
        <taxon>Bacilli</taxon>
        <taxon>Bacillales</taxon>
        <taxon>Guptibacillaceae</taxon>
        <taxon>Guptibacillus</taxon>
    </lineage>
</organism>
<name>A0A0J6CRS7_9BACL</name>
<dbReference type="RefSeq" id="WP_048313556.1">
    <property type="nucleotide sequence ID" value="NZ_CP119526.1"/>
</dbReference>